<dbReference type="AlphaFoldDB" id="A0A7D4CP65"/>
<dbReference type="Gene3D" id="3.40.50.720">
    <property type="entry name" value="NAD(P)-binding Rossmann-like Domain"/>
    <property type="match status" value="1"/>
</dbReference>
<dbReference type="PANTHER" id="PTHR42879:SF6">
    <property type="entry name" value="NADPH-DEPENDENT REDUCTASE BACG"/>
    <property type="match status" value="1"/>
</dbReference>
<evidence type="ECO:0000313" key="4">
    <source>
        <dbReference type="Proteomes" id="UP000503088"/>
    </source>
</evidence>
<dbReference type="GO" id="GO:0008206">
    <property type="term" value="P:bile acid metabolic process"/>
    <property type="evidence" value="ECO:0007669"/>
    <property type="project" value="UniProtKB-ARBA"/>
</dbReference>
<dbReference type="InterPro" id="IPR050259">
    <property type="entry name" value="SDR"/>
</dbReference>
<dbReference type="PRINTS" id="PR00081">
    <property type="entry name" value="GDHRDH"/>
</dbReference>
<comment type="similarity">
    <text evidence="1">Belongs to the short-chain dehydrogenases/reductases (SDR) family.</text>
</comment>
<keyword evidence="4" id="KW-1185">Reference proteome</keyword>
<organism evidence="3 4">
    <name type="scientific">Kroppenstedtia pulmonis</name>
    <dbReference type="NCBI Taxonomy" id="1380685"/>
    <lineage>
        <taxon>Bacteria</taxon>
        <taxon>Bacillati</taxon>
        <taxon>Bacillota</taxon>
        <taxon>Bacilli</taxon>
        <taxon>Bacillales</taxon>
        <taxon>Thermoactinomycetaceae</taxon>
        <taxon>Kroppenstedtia</taxon>
    </lineage>
</organism>
<dbReference type="EMBL" id="CP048104">
    <property type="protein sequence ID" value="QKG85198.1"/>
    <property type="molecule type" value="Genomic_DNA"/>
</dbReference>
<dbReference type="Proteomes" id="UP000503088">
    <property type="component" value="Chromosome"/>
</dbReference>
<evidence type="ECO:0000256" key="1">
    <source>
        <dbReference type="ARBA" id="ARBA00006484"/>
    </source>
</evidence>
<dbReference type="KEGG" id="kpul:GXN76_12420"/>
<dbReference type="RefSeq" id="WP_173223628.1">
    <property type="nucleotide sequence ID" value="NZ_CP048104.1"/>
</dbReference>
<dbReference type="Pfam" id="PF13561">
    <property type="entry name" value="adh_short_C2"/>
    <property type="match status" value="1"/>
</dbReference>
<evidence type="ECO:0000313" key="3">
    <source>
        <dbReference type="EMBL" id="QKG85198.1"/>
    </source>
</evidence>
<dbReference type="PANTHER" id="PTHR42879">
    <property type="entry name" value="3-OXOACYL-(ACYL-CARRIER-PROTEIN) REDUCTASE"/>
    <property type="match status" value="1"/>
</dbReference>
<dbReference type="SUPFAM" id="SSF51735">
    <property type="entry name" value="NAD(P)-binding Rossmann-fold domains"/>
    <property type="match status" value="1"/>
</dbReference>
<gene>
    <name evidence="3" type="ORF">GXN76_12420</name>
</gene>
<protein>
    <submittedName>
        <fullName evidence="3">SDR family oxidoreductase</fullName>
    </submittedName>
</protein>
<dbReference type="CDD" id="cd05344">
    <property type="entry name" value="BKR_like_SDR_like"/>
    <property type="match status" value="1"/>
</dbReference>
<reference evidence="3 4" key="1">
    <citation type="submission" date="2020-01" db="EMBL/GenBank/DDBJ databases">
        <authorList>
            <person name="Gulvik C.A."/>
            <person name="Batra D.G."/>
        </authorList>
    </citation>
    <scope>NUCLEOTIDE SEQUENCE [LARGE SCALE GENOMIC DNA]</scope>
    <source>
        <strain evidence="3 4">W9323</strain>
    </source>
</reference>
<keyword evidence="2" id="KW-0560">Oxidoreductase</keyword>
<dbReference type="FunFam" id="3.40.50.720:FF:000084">
    <property type="entry name" value="Short-chain dehydrogenase reductase"/>
    <property type="match status" value="1"/>
</dbReference>
<name>A0A7D4CP65_9BACL</name>
<evidence type="ECO:0000256" key="2">
    <source>
        <dbReference type="ARBA" id="ARBA00023002"/>
    </source>
</evidence>
<accession>A0A7D4CP65</accession>
<dbReference type="InterPro" id="IPR036291">
    <property type="entry name" value="NAD(P)-bd_dom_sf"/>
</dbReference>
<dbReference type="GO" id="GO:0016491">
    <property type="term" value="F:oxidoreductase activity"/>
    <property type="evidence" value="ECO:0007669"/>
    <property type="project" value="UniProtKB-KW"/>
</dbReference>
<proteinExistence type="inferred from homology"/>
<sequence length="261" mass="28114">MELELQGKVAFVAAGSRGLGKAIALQLAAEGVRVVICSRKQEAVEQAAREISDRTGETVIPLKGDVSKSEDIKEMMDQTVKRFGGLDILLCNGGGPPGGTFETFDDNAWQQAFETNLLSVVRLVREALPYIRDGGRILTVASSSVKEPIPGLILSNTMRAGVVGLMKSLARELGPRRILVNTVCPGRIETDRVTELDQARAKQQGTSQEAVRKTYVEQIPLGRYGAPEEFAKVVTFLASEANTYMTGSVFMVDGGLVKASL</sequence>
<dbReference type="InterPro" id="IPR002347">
    <property type="entry name" value="SDR_fam"/>
</dbReference>